<comment type="caution">
    <text evidence="1">The sequence shown here is derived from an EMBL/GenBank/DDBJ whole genome shotgun (WGS) entry which is preliminary data.</text>
</comment>
<sequence>CHRSKINEYGLTAYEEAANDEIRRLFKRPQGFNCSRRFQDESTEDCFDFVRRPKEDVNIEYLIRENYIFS</sequence>
<evidence type="ECO:0000313" key="2">
    <source>
        <dbReference type="Proteomes" id="UP000663823"/>
    </source>
</evidence>
<protein>
    <submittedName>
        <fullName evidence="1">Uncharacterized protein</fullName>
    </submittedName>
</protein>
<gene>
    <name evidence="1" type="ORF">OTI717_LOCUS43108</name>
</gene>
<dbReference type="Proteomes" id="UP000663823">
    <property type="component" value="Unassembled WGS sequence"/>
</dbReference>
<dbReference type="AlphaFoldDB" id="A0A820K0R3"/>
<feature type="non-terminal residue" evidence="1">
    <location>
        <position position="1"/>
    </location>
</feature>
<accession>A0A820K0R3</accession>
<dbReference type="EMBL" id="CAJOAX010058623">
    <property type="protein sequence ID" value="CAF4336133.1"/>
    <property type="molecule type" value="Genomic_DNA"/>
</dbReference>
<name>A0A820K0R3_9BILA</name>
<proteinExistence type="predicted"/>
<reference evidence="1" key="1">
    <citation type="submission" date="2021-02" db="EMBL/GenBank/DDBJ databases">
        <authorList>
            <person name="Nowell W R."/>
        </authorList>
    </citation>
    <scope>NUCLEOTIDE SEQUENCE</scope>
</reference>
<organism evidence="1 2">
    <name type="scientific">Rotaria sordida</name>
    <dbReference type="NCBI Taxonomy" id="392033"/>
    <lineage>
        <taxon>Eukaryota</taxon>
        <taxon>Metazoa</taxon>
        <taxon>Spiralia</taxon>
        <taxon>Gnathifera</taxon>
        <taxon>Rotifera</taxon>
        <taxon>Eurotatoria</taxon>
        <taxon>Bdelloidea</taxon>
        <taxon>Philodinida</taxon>
        <taxon>Philodinidae</taxon>
        <taxon>Rotaria</taxon>
    </lineage>
</organism>
<evidence type="ECO:0000313" key="1">
    <source>
        <dbReference type="EMBL" id="CAF4336133.1"/>
    </source>
</evidence>